<keyword evidence="2" id="KW-1185">Reference proteome</keyword>
<evidence type="ECO:0000313" key="1">
    <source>
        <dbReference type="EMBL" id="RAZ72596.1"/>
    </source>
</evidence>
<protein>
    <submittedName>
        <fullName evidence="1">Uncharacterized protein</fullName>
    </submittedName>
</protein>
<gene>
    <name evidence="1" type="ORF">DPM35_27815</name>
</gene>
<comment type="caution">
    <text evidence="1">The sequence shown here is derived from an EMBL/GenBank/DDBJ whole genome shotgun (WGS) entry which is preliminary data.</text>
</comment>
<organism evidence="1 2">
    <name type="scientific">Mesorhizobium atlanticum</name>
    <dbReference type="NCBI Taxonomy" id="2233532"/>
    <lineage>
        <taxon>Bacteria</taxon>
        <taxon>Pseudomonadati</taxon>
        <taxon>Pseudomonadota</taxon>
        <taxon>Alphaproteobacteria</taxon>
        <taxon>Hyphomicrobiales</taxon>
        <taxon>Phyllobacteriaceae</taxon>
        <taxon>Mesorhizobium</taxon>
    </lineage>
</organism>
<dbReference type="AlphaFoldDB" id="A0A330GIS9"/>
<dbReference type="OrthoDB" id="8080642at2"/>
<dbReference type="Proteomes" id="UP000251956">
    <property type="component" value="Unassembled WGS sequence"/>
</dbReference>
<reference evidence="1 2" key="1">
    <citation type="submission" date="2018-07" db="EMBL/GenBank/DDBJ databases">
        <title>Diversity of Mesorhizobium strains in Brazil.</title>
        <authorList>
            <person name="Helene L.C.F."/>
            <person name="Dall'Agnol R."/>
            <person name="Delamuta J.R.M."/>
            <person name="Hungria M."/>
        </authorList>
    </citation>
    <scope>NUCLEOTIDE SEQUENCE [LARGE SCALE GENOMIC DNA]</scope>
    <source>
        <strain evidence="1 2">CNPSo 3140</strain>
    </source>
</reference>
<evidence type="ECO:0000313" key="2">
    <source>
        <dbReference type="Proteomes" id="UP000251956"/>
    </source>
</evidence>
<dbReference type="RefSeq" id="WP_112130371.1">
    <property type="nucleotide sequence ID" value="NZ_QMBQ01000010.1"/>
</dbReference>
<name>A0A330GIS9_9HYPH</name>
<sequence length="71" mass="7898">MMEAVFPSRTYLSSDDLDMLTRIFADHCQAFRIPAGPEQDDVARLIMVLFISGTDDADDIRAALTASRPVH</sequence>
<proteinExistence type="predicted"/>
<dbReference type="EMBL" id="QMBQ01000010">
    <property type="protein sequence ID" value="RAZ72596.1"/>
    <property type="molecule type" value="Genomic_DNA"/>
</dbReference>
<accession>A0A330GIS9</accession>